<name>A0A1I9G667_BRUMA</name>
<evidence type="ECO:0000313" key="1">
    <source>
        <dbReference type="EMBL" id="CDQ06406.1"/>
    </source>
</evidence>
<proteinExistence type="predicted"/>
<organism evidence="1">
    <name type="scientific">Brugia malayi</name>
    <name type="common">Filarial nematode worm</name>
    <dbReference type="NCBI Taxonomy" id="6279"/>
    <lineage>
        <taxon>Eukaryota</taxon>
        <taxon>Metazoa</taxon>
        <taxon>Ecdysozoa</taxon>
        <taxon>Nematoda</taxon>
        <taxon>Chromadorea</taxon>
        <taxon>Rhabditida</taxon>
        <taxon>Spirurina</taxon>
        <taxon>Spiruromorpha</taxon>
        <taxon>Filarioidea</taxon>
        <taxon>Onchocercidae</taxon>
        <taxon>Brugia</taxon>
    </lineage>
</organism>
<sequence length="166" mass="18816">MNASLLISSKGTVVYRIEPENVPFDVTPFSGNVFSRYGISNGEYFFNIIATDSFAQEARANVRILIGSRIDPKRQFKKLKSKGTRHRRSRKDFGDEIVLTLKENHPIGLLEEKINLRPDEKVIFAPATTDYLKIHGNGLIELIKPLNYEFEMSHQAAVQISGMFKG</sequence>
<gene>
    <name evidence="1" type="primary">Bm7975</name>
    <name evidence="1" type="ORF">BM_Bm7975</name>
</gene>
<protein>
    <submittedName>
        <fullName evidence="1">Bm7975</fullName>
    </submittedName>
</protein>
<dbReference type="AlphaFoldDB" id="A0A1I9G667"/>
<accession>A0A1I9G667</accession>
<reference evidence="1" key="1">
    <citation type="journal article" date="2007" name="Science">
        <title>Draft genome of the filarial nematode parasite Brugia malayi.</title>
        <authorList>
            <person name="Ghedin E."/>
            <person name="Wang S."/>
            <person name="Spiro D."/>
            <person name="Caler E."/>
            <person name="Zhao Q."/>
            <person name="Crabtree J."/>
            <person name="Allen J.E."/>
            <person name="Delcher A.L."/>
            <person name="Guiliano D.B."/>
            <person name="Miranda-Saavedra D."/>
            <person name="Angiuoli S.V."/>
            <person name="Creasy T."/>
            <person name="Amedeo P."/>
            <person name="Haas B."/>
            <person name="El-Sayed N.M."/>
            <person name="Wortman J.R."/>
            <person name="Feldblyum T."/>
            <person name="Tallon L."/>
            <person name="Schatz M."/>
            <person name="Shumway M."/>
            <person name="Koo H."/>
            <person name="Salzberg S.L."/>
            <person name="Schobel S."/>
            <person name="Pertea M."/>
            <person name="Pop M."/>
            <person name="White O."/>
            <person name="Barton G.J."/>
            <person name="Carlow C.K."/>
            <person name="Crawford M.J."/>
            <person name="Daub J."/>
            <person name="Dimmic M.W."/>
            <person name="Estes C.F."/>
            <person name="Foster J.M."/>
            <person name="Ganatra M."/>
            <person name="Gregory W.F."/>
            <person name="Johnson N.M."/>
            <person name="Jin J."/>
            <person name="Komuniecki R."/>
            <person name="Korf I."/>
            <person name="Kumar S."/>
            <person name="Laney S."/>
            <person name="Li B.W."/>
            <person name="Li W."/>
            <person name="Lindblom T.H."/>
            <person name="Lustigman S."/>
            <person name="Ma D."/>
            <person name="Maina C.V."/>
            <person name="Martin D.M."/>
            <person name="McCarter J.P."/>
            <person name="McReynolds L."/>
            <person name="Mitreva M."/>
            <person name="Nutman T.B."/>
            <person name="Parkinson J."/>
            <person name="Peregrin-Alvarez J.M."/>
            <person name="Poole C."/>
            <person name="Ren Q."/>
            <person name="Saunders L."/>
            <person name="Sluder A.E."/>
            <person name="Smith K."/>
            <person name="Stanke M."/>
            <person name="Unnasch T.R."/>
            <person name="Ware J."/>
            <person name="Wei A.D."/>
            <person name="Weil G."/>
            <person name="Williams D.J."/>
            <person name="Zhang Y."/>
            <person name="Williams S.A."/>
            <person name="Fraser-Liggett C."/>
            <person name="Slatko B."/>
            <person name="Blaxter M.L."/>
            <person name="Scott A.L."/>
        </authorList>
    </citation>
    <scope>NUCLEOTIDE SEQUENCE</scope>
    <source>
        <strain evidence="1">FR3</strain>
    </source>
</reference>
<reference evidence="1" key="2">
    <citation type="submission" date="2012-12" db="EMBL/GenBank/DDBJ databases">
        <authorList>
            <consortium name="WormBase Consortium"/>
            <person name="Ghedin E."/>
            <person name="Paulini M."/>
        </authorList>
    </citation>
    <scope>NUCLEOTIDE SEQUENCE</scope>
    <source>
        <strain evidence="1">FR3</strain>
    </source>
</reference>
<dbReference type="EMBL" id="LN855201">
    <property type="protein sequence ID" value="CDQ06406.1"/>
    <property type="molecule type" value="Genomic_DNA"/>
</dbReference>
<dbReference type="OMA" id="YEFEMSH"/>